<name>A6UPN0_METVS</name>
<protein>
    <submittedName>
        <fullName evidence="1">HAD family hydrolase</fullName>
    </submittedName>
</protein>
<evidence type="ECO:0000313" key="2">
    <source>
        <dbReference type="Proteomes" id="UP000001107"/>
    </source>
</evidence>
<dbReference type="EMBL" id="CP000742">
    <property type="protein sequence ID" value="ABR54452.1"/>
    <property type="molecule type" value="Genomic_DNA"/>
</dbReference>
<proteinExistence type="predicted"/>
<sequence length="114" mass="12571">MLKELGNTYNIIVVTADTYGTLKLEFDGLNITIEKIKDEIEKVNAAKKYYPYIGIGNGNNDCSMLLESELGILIIGKEGAAIKALLNSDLVVTDIKDAINLLLNEKRLIATLRK</sequence>
<dbReference type="InterPro" id="IPR036412">
    <property type="entry name" value="HAD-like_sf"/>
</dbReference>
<dbReference type="HOGENOM" id="CLU_142246_0_0_2"/>
<organism evidence="1 2">
    <name type="scientific">Methanococcus vannielii (strain ATCC 35089 / DSM 1224 / JCM 13029 / OCM 148 / SB)</name>
    <dbReference type="NCBI Taxonomy" id="406327"/>
    <lineage>
        <taxon>Archaea</taxon>
        <taxon>Methanobacteriati</taxon>
        <taxon>Methanobacteriota</taxon>
        <taxon>Methanomada group</taxon>
        <taxon>Methanococci</taxon>
        <taxon>Methanococcales</taxon>
        <taxon>Methanococcaceae</taxon>
        <taxon>Methanococcus</taxon>
    </lineage>
</organism>
<keyword evidence="1" id="KW-0378">Hydrolase</keyword>
<reference evidence="1" key="1">
    <citation type="submission" date="2007-06" db="EMBL/GenBank/DDBJ databases">
        <title>Complete sequence of Methanococcus vannielii SB.</title>
        <authorList>
            <consortium name="US DOE Joint Genome Institute"/>
            <person name="Copeland A."/>
            <person name="Lucas S."/>
            <person name="Lapidus A."/>
            <person name="Barry K."/>
            <person name="Glavina del Rio T."/>
            <person name="Dalin E."/>
            <person name="Tice H."/>
            <person name="Pitluck S."/>
            <person name="Chain P."/>
            <person name="Malfatti S."/>
            <person name="Shin M."/>
            <person name="Vergez L."/>
            <person name="Schmutz J."/>
            <person name="Larimer F."/>
            <person name="Land M."/>
            <person name="Hauser L."/>
            <person name="Kyrpides N."/>
            <person name="Anderson I."/>
            <person name="Sieprawska-Lupa M."/>
            <person name="Whitman W.B."/>
            <person name="Richardson P."/>
        </authorList>
    </citation>
    <scope>NUCLEOTIDE SEQUENCE [LARGE SCALE GENOMIC DNA]</scope>
    <source>
        <strain evidence="1">SB</strain>
    </source>
</reference>
<dbReference type="AlphaFoldDB" id="A6UPN0"/>
<dbReference type="Proteomes" id="UP000001107">
    <property type="component" value="Chromosome"/>
</dbReference>
<dbReference type="STRING" id="406327.Mevan_0545"/>
<accession>A6UPN0</accession>
<gene>
    <name evidence="1" type="ordered locus">Mevan_0545</name>
</gene>
<evidence type="ECO:0000313" key="1">
    <source>
        <dbReference type="EMBL" id="ABR54452.1"/>
    </source>
</evidence>
<dbReference type="SUPFAM" id="SSF56784">
    <property type="entry name" value="HAD-like"/>
    <property type="match status" value="1"/>
</dbReference>
<keyword evidence="2" id="KW-1185">Reference proteome</keyword>
<dbReference type="KEGG" id="mvn:Mevan_0545"/>
<dbReference type="GO" id="GO:0016787">
    <property type="term" value="F:hydrolase activity"/>
    <property type="evidence" value="ECO:0007669"/>
    <property type="project" value="UniProtKB-KW"/>
</dbReference>
<dbReference type="eggNOG" id="arCOG05114">
    <property type="taxonomic scope" value="Archaea"/>
</dbReference>